<comment type="similarity">
    <text evidence="1">Belongs to the SDO1/SBDS family.</text>
</comment>
<protein>
    <submittedName>
        <fullName evidence="5">Putative RNA-associated protein</fullName>
    </submittedName>
</protein>
<dbReference type="STRING" id="697581.TCARB_1807"/>
<dbReference type="InterPro" id="IPR002140">
    <property type="entry name" value="Sdo1/SBDS"/>
</dbReference>
<gene>
    <name evidence="5" type="ORF">TCARB_1807</name>
</gene>
<name>A0A3G1A8X3_9CREN</name>
<feature type="domain" description="Ribosome maturation protein SDO1/SBDS central" evidence="3">
    <location>
        <begin position="101"/>
        <end position="161"/>
    </location>
</feature>
<dbReference type="Pfam" id="PF20268">
    <property type="entry name" value="SBDS_C"/>
    <property type="match status" value="1"/>
</dbReference>
<dbReference type="SUPFAM" id="SSF54980">
    <property type="entry name" value="EF-G C-terminal domain-like"/>
    <property type="match status" value="1"/>
</dbReference>
<dbReference type="InterPro" id="IPR019783">
    <property type="entry name" value="SDO1/SBDS_N"/>
</dbReference>
<feature type="domain" description="Ribosome maturation protein SDO1/SBDS C-terminal" evidence="4">
    <location>
        <begin position="166"/>
        <end position="231"/>
    </location>
</feature>
<dbReference type="InterPro" id="IPR018978">
    <property type="entry name" value="SDO1/SBDS_central"/>
</dbReference>
<dbReference type="GeneID" id="25407218"/>
<dbReference type="InterPro" id="IPR036786">
    <property type="entry name" value="Ribosome_mat_SBDS_N_sf"/>
</dbReference>
<dbReference type="SUPFAM" id="SSF109728">
    <property type="entry name" value="Hypothetical protein AF0491, middle domain"/>
    <property type="match status" value="1"/>
</dbReference>
<dbReference type="PANTHER" id="PTHR10927">
    <property type="entry name" value="RIBOSOME MATURATION PROTEIN SBDS"/>
    <property type="match status" value="1"/>
</dbReference>
<accession>A0A3G1A8X3</accession>
<dbReference type="Pfam" id="PF09377">
    <property type="entry name" value="SBDS_domain_II"/>
    <property type="match status" value="1"/>
</dbReference>
<dbReference type="Gene3D" id="1.10.10.900">
    <property type="entry name" value="SBDS protein C-terminal domain, subdomain 1"/>
    <property type="match status" value="1"/>
</dbReference>
<dbReference type="NCBIfam" id="TIGR00291">
    <property type="entry name" value="RNA_SBDS"/>
    <property type="match status" value="1"/>
</dbReference>
<dbReference type="EMBL" id="CP007493">
    <property type="protein sequence ID" value="AJB42843.1"/>
    <property type="molecule type" value="Genomic_DNA"/>
</dbReference>
<feature type="domain" description="Ribosome maturation protein SDO1/SBDS N-terminal" evidence="2">
    <location>
        <begin position="8"/>
        <end position="93"/>
    </location>
</feature>
<evidence type="ECO:0000259" key="3">
    <source>
        <dbReference type="Pfam" id="PF09377"/>
    </source>
</evidence>
<dbReference type="Gene3D" id="3.30.70.240">
    <property type="match status" value="1"/>
</dbReference>
<reference evidence="6" key="1">
    <citation type="book" date="2010" name="EXTREMOPHILES" publisher="0:0-0">
        <title>Complete genome sequences of ten hyperthermophilic archaea reveal their metabolic capabilities and possible ecological roles.</title>
        <editorList>
            <person name="?"/>
        </editorList>
        <authorList>
            <person name="Ravin N.V."/>
            <person name="Mardanov A.V."/>
            <person name="Bonch-Osmolovskaya E.A."/>
            <person name="Skryabin K.G."/>
        </authorList>
    </citation>
    <scope>NUCLEOTIDE SEQUENCE [LARGE SCALE GENOMIC DNA]</scope>
    <source>
        <strain evidence="6">1505</strain>
    </source>
</reference>
<evidence type="ECO:0000313" key="5">
    <source>
        <dbReference type="EMBL" id="AJB42843.1"/>
    </source>
</evidence>
<sequence length="235" mass="26612">MSSKKKLSIARLEKGGKRYEIFVDVEKAWKYKNGEHINIKEIIEGEFIYYDANRGLKASEAELKKIFGTEDIYAIAETILKNGELLLTTEQRRELIEQKKRQIIEAISRNAVDPRTNAPIPVKRIELALEEARVNIDPFKPVEQQLPDVVKALRMILPMKMMRAIMAVHIPAAYVGKTYSTIGKMGKVLRENYLSDGSLQLEIEIPAGMQTTLIERVASLTKGNGEVKLLKTESV</sequence>
<dbReference type="GeneID" id="16573416"/>
<dbReference type="InterPro" id="IPR046928">
    <property type="entry name" value="SDO1/SBDS_C"/>
</dbReference>
<evidence type="ECO:0000256" key="1">
    <source>
        <dbReference type="ARBA" id="ARBA00007433"/>
    </source>
</evidence>
<dbReference type="InterPro" id="IPR037188">
    <property type="entry name" value="Sdo1/SBDS_central_sf"/>
</dbReference>
<dbReference type="AlphaFoldDB" id="A0A3G1A8X3"/>
<dbReference type="KEGG" id="tcb:TCARB_1807"/>
<organism evidence="5 6">
    <name type="scientific">Thermofilum adornatum 1505</name>
    <dbReference type="NCBI Taxonomy" id="697581"/>
    <lineage>
        <taxon>Archaea</taxon>
        <taxon>Thermoproteota</taxon>
        <taxon>Thermoprotei</taxon>
        <taxon>Thermofilales</taxon>
        <taxon>Thermofilaceae</taxon>
        <taxon>Thermofilum</taxon>
    </lineage>
</organism>
<dbReference type="PANTHER" id="PTHR10927:SF4">
    <property type="entry name" value="RIBOSOME MATURATION PROTEIN SDO1 HOMOLOG"/>
    <property type="match status" value="1"/>
</dbReference>
<dbReference type="Pfam" id="PF01172">
    <property type="entry name" value="SBDS_N"/>
    <property type="match status" value="1"/>
</dbReference>
<evidence type="ECO:0000259" key="2">
    <source>
        <dbReference type="Pfam" id="PF01172"/>
    </source>
</evidence>
<dbReference type="RefSeq" id="WP_020962437.1">
    <property type="nucleotide sequence ID" value="NZ_CP007493.1"/>
</dbReference>
<evidence type="ECO:0000259" key="4">
    <source>
        <dbReference type="Pfam" id="PF20268"/>
    </source>
</evidence>
<dbReference type="Gene3D" id="3.30.1250.10">
    <property type="entry name" value="Ribosome maturation protein SBDS, N-terminal domain"/>
    <property type="match status" value="1"/>
</dbReference>
<evidence type="ECO:0000313" key="6">
    <source>
        <dbReference type="Proteomes" id="UP000266720"/>
    </source>
</evidence>
<dbReference type="SUPFAM" id="SSF89895">
    <property type="entry name" value="FYSH domain"/>
    <property type="match status" value="1"/>
</dbReference>
<dbReference type="InterPro" id="IPR035647">
    <property type="entry name" value="EFG_III/V"/>
</dbReference>
<dbReference type="InterPro" id="IPR039100">
    <property type="entry name" value="Sdo1/SBDS-like"/>
</dbReference>
<dbReference type="Proteomes" id="UP000266720">
    <property type="component" value="Chromosome"/>
</dbReference>
<proteinExistence type="inferred from homology"/>
<dbReference type="GO" id="GO:0042256">
    <property type="term" value="P:cytosolic ribosome assembly"/>
    <property type="evidence" value="ECO:0007669"/>
    <property type="project" value="InterPro"/>
</dbReference>